<evidence type="ECO:0000256" key="2">
    <source>
        <dbReference type="ARBA" id="ARBA00022801"/>
    </source>
</evidence>
<feature type="binding site" evidence="3">
    <location>
        <position position="8"/>
    </location>
    <ligand>
        <name>a divalent metal cation</name>
        <dbReference type="ChEBI" id="CHEBI:60240"/>
        <label>1</label>
    </ligand>
</feature>
<dbReference type="InterPro" id="IPR001130">
    <property type="entry name" value="TatD-like"/>
</dbReference>
<dbReference type="AlphaFoldDB" id="A0A7X5HW40"/>
<dbReference type="PIRSF" id="PIRSF005902">
    <property type="entry name" value="DNase_TatD"/>
    <property type="match status" value="1"/>
</dbReference>
<dbReference type="GO" id="GO:0005829">
    <property type="term" value="C:cytosol"/>
    <property type="evidence" value="ECO:0007669"/>
    <property type="project" value="TreeGrafter"/>
</dbReference>
<dbReference type="Pfam" id="PF01026">
    <property type="entry name" value="TatD_DNase"/>
    <property type="match status" value="1"/>
</dbReference>
<evidence type="ECO:0000256" key="3">
    <source>
        <dbReference type="PIRSR" id="PIRSR005902-1"/>
    </source>
</evidence>
<dbReference type="PROSITE" id="PS01091">
    <property type="entry name" value="TATD_3"/>
    <property type="match status" value="1"/>
</dbReference>
<dbReference type="InterPro" id="IPR032466">
    <property type="entry name" value="Metal_Hydrolase"/>
</dbReference>
<organism evidence="4 5">
    <name type="scientific">Anaerotalea alkaliphila</name>
    <dbReference type="NCBI Taxonomy" id="2662126"/>
    <lineage>
        <taxon>Bacteria</taxon>
        <taxon>Bacillati</taxon>
        <taxon>Bacillota</taxon>
        <taxon>Clostridia</taxon>
        <taxon>Eubacteriales</taxon>
        <taxon>Anaerotalea</taxon>
    </lineage>
</organism>
<dbReference type="PANTHER" id="PTHR46124">
    <property type="entry name" value="D-AMINOACYL-TRNA DEACYLASE"/>
    <property type="match status" value="1"/>
</dbReference>
<dbReference type="Proteomes" id="UP000461585">
    <property type="component" value="Unassembled WGS sequence"/>
</dbReference>
<accession>A0A7X5HW40</accession>
<feature type="binding site" evidence="3">
    <location>
        <position position="6"/>
    </location>
    <ligand>
        <name>a divalent metal cation</name>
        <dbReference type="ChEBI" id="CHEBI:60240"/>
        <label>1</label>
    </ligand>
</feature>
<keyword evidence="5" id="KW-1185">Reference proteome</keyword>
<dbReference type="Gene3D" id="3.20.20.140">
    <property type="entry name" value="Metal-dependent hydrolases"/>
    <property type="match status" value="1"/>
</dbReference>
<proteinExistence type="predicted"/>
<dbReference type="CDD" id="cd01310">
    <property type="entry name" value="TatD_DNAse"/>
    <property type="match status" value="1"/>
</dbReference>
<feature type="binding site" evidence="3">
    <location>
        <position position="128"/>
    </location>
    <ligand>
        <name>a divalent metal cation</name>
        <dbReference type="ChEBI" id="CHEBI:60240"/>
        <label>2</label>
    </ligand>
</feature>
<comment type="caution">
    <text evidence="4">The sequence shown here is derived from an EMBL/GenBank/DDBJ whole genome shotgun (WGS) entry which is preliminary data.</text>
</comment>
<dbReference type="GO" id="GO:0004536">
    <property type="term" value="F:DNA nuclease activity"/>
    <property type="evidence" value="ECO:0007669"/>
    <property type="project" value="InterPro"/>
</dbReference>
<sequence length="254" mass="28866">MIFESHAHYDDERFQEDRDQVLSSLGEHNIGYVVNIGASMESTRMSLELARRYDFVYAAVGVHPHEVGDMTEQDLELLREYGRQEKVVAVGEVGLDYYYDTAPREAQRRWFREQTRLAVELGLPVVVHSRDASKETFDILQEEAFGRILGVIHCFSGSRETALEYVKHGFYIGVGGVLTFPNSKALQRVVDAVPLSSILVETDAPYLAPVPNRGRRNDSRNLPHIIEAIARRKGLEPKEVEDATFENARRLFSL</sequence>
<evidence type="ECO:0000256" key="1">
    <source>
        <dbReference type="ARBA" id="ARBA00022723"/>
    </source>
</evidence>
<gene>
    <name evidence="4" type="ORF">GXN74_08180</name>
</gene>
<dbReference type="EMBL" id="JAAEEH010000019">
    <property type="protein sequence ID" value="NDL67720.1"/>
    <property type="molecule type" value="Genomic_DNA"/>
</dbReference>
<feature type="binding site" evidence="3">
    <location>
        <position position="153"/>
    </location>
    <ligand>
        <name>a divalent metal cation</name>
        <dbReference type="ChEBI" id="CHEBI:60240"/>
        <label>2</label>
    </ligand>
</feature>
<dbReference type="InterPro" id="IPR015991">
    <property type="entry name" value="TatD/YcfH-like"/>
</dbReference>
<feature type="binding site" evidence="3">
    <location>
        <position position="92"/>
    </location>
    <ligand>
        <name>a divalent metal cation</name>
        <dbReference type="ChEBI" id="CHEBI:60240"/>
        <label>1</label>
    </ligand>
</feature>
<feature type="binding site" evidence="3">
    <location>
        <position position="203"/>
    </location>
    <ligand>
        <name>a divalent metal cation</name>
        <dbReference type="ChEBI" id="CHEBI:60240"/>
        <label>1</label>
    </ligand>
</feature>
<reference evidence="4 5" key="1">
    <citation type="submission" date="2020-01" db="EMBL/GenBank/DDBJ databases">
        <title>Anaeroalcalibacter tamaniensis gen. nov., sp. nov., moderately halophilic strictly anaerobic fermenter bacterium from mud volcano of Taman peninsula.</title>
        <authorList>
            <person name="Frolova A."/>
            <person name="Merkel A.Y."/>
            <person name="Slobodkin A.I."/>
        </authorList>
    </citation>
    <scope>NUCLEOTIDE SEQUENCE [LARGE SCALE GENOMIC DNA]</scope>
    <source>
        <strain evidence="4 5">F-3ap</strain>
    </source>
</reference>
<keyword evidence="1 3" id="KW-0479">Metal-binding</keyword>
<dbReference type="GO" id="GO:0046872">
    <property type="term" value="F:metal ion binding"/>
    <property type="evidence" value="ECO:0007669"/>
    <property type="project" value="UniProtKB-KW"/>
</dbReference>
<dbReference type="PANTHER" id="PTHR46124:SF2">
    <property type="entry name" value="D-AMINOACYL-TRNA DEACYLASE"/>
    <property type="match status" value="1"/>
</dbReference>
<dbReference type="NCBIfam" id="TIGR00010">
    <property type="entry name" value="YchF/TatD family DNA exonuclease"/>
    <property type="match status" value="1"/>
</dbReference>
<name>A0A7X5HW40_9FIRM</name>
<dbReference type="GO" id="GO:0016788">
    <property type="term" value="F:hydrolase activity, acting on ester bonds"/>
    <property type="evidence" value="ECO:0007669"/>
    <property type="project" value="InterPro"/>
</dbReference>
<keyword evidence="2 4" id="KW-0378">Hydrolase</keyword>
<evidence type="ECO:0000313" key="4">
    <source>
        <dbReference type="EMBL" id="NDL67720.1"/>
    </source>
</evidence>
<dbReference type="InterPro" id="IPR018228">
    <property type="entry name" value="DNase_TatD-rel_CS"/>
</dbReference>
<dbReference type="RefSeq" id="WP_162370447.1">
    <property type="nucleotide sequence ID" value="NZ_JAAEEH010000019.1"/>
</dbReference>
<dbReference type="FunFam" id="3.20.20.140:FF:000005">
    <property type="entry name" value="TatD family hydrolase"/>
    <property type="match status" value="1"/>
</dbReference>
<dbReference type="SUPFAM" id="SSF51556">
    <property type="entry name" value="Metallo-dependent hydrolases"/>
    <property type="match status" value="1"/>
</dbReference>
<evidence type="ECO:0000313" key="5">
    <source>
        <dbReference type="Proteomes" id="UP000461585"/>
    </source>
</evidence>
<protein>
    <submittedName>
        <fullName evidence="4">TatD family hydrolase</fullName>
    </submittedName>
</protein>